<organism evidence="1 2">
    <name type="scientific">Demequina lutea</name>
    <dbReference type="NCBI Taxonomy" id="431489"/>
    <lineage>
        <taxon>Bacteria</taxon>
        <taxon>Bacillati</taxon>
        <taxon>Actinomycetota</taxon>
        <taxon>Actinomycetes</taxon>
        <taxon>Micrococcales</taxon>
        <taxon>Demequinaceae</taxon>
        <taxon>Demequina</taxon>
    </lineage>
</organism>
<accession>A0A7Y9ZBZ1</accession>
<name>A0A7Y9ZBZ1_9MICO</name>
<reference evidence="1 2" key="1">
    <citation type="submission" date="2020-07" db="EMBL/GenBank/DDBJ databases">
        <title>Sequencing the genomes of 1000 actinobacteria strains.</title>
        <authorList>
            <person name="Klenk H.-P."/>
        </authorList>
    </citation>
    <scope>NUCLEOTIDE SEQUENCE [LARGE SCALE GENOMIC DNA]</scope>
    <source>
        <strain evidence="1 2">DSM 19970</strain>
    </source>
</reference>
<dbReference type="AlphaFoldDB" id="A0A7Y9ZBZ1"/>
<comment type="caution">
    <text evidence="1">The sequence shown here is derived from an EMBL/GenBank/DDBJ whole genome shotgun (WGS) entry which is preliminary data.</text>
</comment>
<proteinExistence type="predicted"/>
<evidence type="ECO:0000313" key="2">
    <source>
        <dbReference type="Proteomes" id="UP000547973"/>
    </source>
</evidence>
<evidence type="ECO:0000313" key="1">
    <source>
        <dbReference type="EMBL" id="NYI41363.1"/>
    </source>
</evidence>
<dbReference type="EMBL" id="JACBZO010000001">
    <property type="protein sequence ID" value="NYI41363.1"/>
    <property type="molecule type" value="Genomic_DNA"/>
</dbReference>
<keyword evidence="2" id="KW-1185">Reference proteome</keyword>
<protein>
    <submittedName>
        <fullName evidence="1">Uncharacterized protein</fullName>
    </submittedName>
</protein>
<sequence length="103" mass="10502">MRDCPDAVAKVVAAFVEAAESALGLGVAVTEPLVDVLLVDVLLEVAAGGVTMEGDPDAIDMIVTPLVVARSATTRRNEAASSVVGTCTETSFSLARVASRLSN</sequence>
<dbReference type="RefSeq" id="WP_179397769.1">
    <property type="nucleotide sequence ID" value="NZ_JACBZO010000001.1"/>
</dbReference>
<dbReference type="Proteomes" id="UP000547973">
    <property type="component" value="Unassembled WGS sequence"/>
</dbReference>
<gene>
    <name evidence="1" type="ORF">BKA03_001482</name>
</gene>